<comment type="caution">
    <text evidence="1">The sequence shown here is derived from an EMBL/GenBank/DDBJ whole genome shotgun (WGS) entry which is preliminary data.</text>
</comment>
<reference evidence="1 2" key="1">
    <citation type="submission" date="2020-08" db="EMBL/GenBank/DDBJ databases">
        <title>Genemic of Streptomyces polyaspartic.</title>
        <authorList>
            <person name="Liu W."/>
        </authorList>
    </citation>
    <scope>NUCLEOTIDE SEQUENCE [LARGE SCALE GENOMIC DNA]</scope>
    <source>
        <strain evidence="1 2">TRM66268-LWL</strain>
    </source>
</reference>
<evidence type="ECO:0000313" key="1">
    <source>
        <dbReference type="EMBL" id="MBC9719485.1"/>
    </source>
</evidence>
<dbReference type="Proteomes" id="UP000642284">
    <property type="component" value="Unassembled WGS sequence"/>
</dbReference>
<organism evidence="1 2">
    <name type="scientific">Streptomyces polyasparticus</name>
    <dbReference type="NCBI Taxonomy" id="2767826"/>
    <lineage>
        <taxon>Bacteria</taxon>
        <taxon>Bacillati</taxon>
        <taxon>Actinomycetota</taxon>
        <taxon>Actinomycetes</taxon>
        <taxon>Kitasatosporales</taxon>
        <taxon>Streptomycetaceae</taxon>
        <taxon>Streptomyces</taxon>
    </lineage>
</organism>
<dbReference type="Gene3D" id="3.90.550.10">
    <property type="entry name" value="Spore Coat Polysaccharide Biosynthesis Protein SpsA, Chain A"/>
    <property type="match status" value="1"/>
</dbReference>
<dbReference type="PANTHER" id="PTHR36529">
    <property type="entry name" value="SLL1095 PROTEIN"/>
    <property type="match status" value="1"/>
</dbReference>
<protein>
    <submittedName>
        <fullName evidence="1">DUF2064 domain-containing protein</fullName>
    </submittedName>
</protein>
<dbReference type="PANTHER" id="PTHR36529:SF1">
    <property type="entry name" value="GLYCOSYLTRANSFERASE"/>
    <property type="match status" value="1"/>
</dbReference>
<accession>A0ABR7SXU5</accession>
<dbReference type="RefSeq" id="WP_187819889.1">
    <property type="nucleotide sequence ID" value="NZ_JACTVJ010000044.1"/>
</dbReference>
<name>A0ABR7SXU5_9ACTN</name>
<gene>
    <name evidence="1" type="ORF">H9Y04_43960</name>
</gene>
<dbReference type="InterPro" id="IPR029044">
    <property type="entry name" value="Nucleotide-diphossugar_trans"/>
</dbReference>
<dbReference type="Pfam" id="PF09837">
    <property type="entry name" value="DUF2064"/>
    <property type="match status" value="1"/>
</dbReference>
<dbReference type="EMBL" id="JACTVJ010000044">
    <property type="protein sequence ID" value="MBC9719485.1"/>
    <property type="molecule type" value="Genomic_DNA"/>
</dbReference>
<evidence type="ECO:0000313" key="2">
    <source>
        <dbReference type="Proteomes" id="UP000642284"/>
    </source>
</evidence>
<keyword evidence="2" id="KW-1185">Reference proteome</keyword>
<sequence length="248" mass="25594">MTTLLVIAKSPFPGRVKTRLTPPYTPAEAAALAEAALTDTLHMALSAPADRRILVLDGEPGLWLPQGFDVVPQCAGRLDQRLAAAFDACSGPTLLVGMDTPQITVDLLASVQELGPHDASIGPAADGGYWALGLGTPNGAVVHGVPMSTSATGAVQRARLHAAGLHVRLLPVLRDVDTAADAQAVAAEVPLSRFATRWRAVHSAALQRAGAASCFASQEPLLSPPPTTAVLPALHPTGTAAHFRGLSR</sequence>
<dbReference type="SUPFAM" id="SSF53448">
    <property type="entry name" value="Nucleotide-diphospho-sugar transferases"/>
    <property type="match status" value="1"/>
</dbReference>
<proteinExistence type="predicted"/>
<dbReference type="InterPro" id="IPR018641">
    <property type="entry name" value="Trfase_1_rSAM/seldom-assoc"/>
</dbReference>